<feature type="non-terminal residue" evidence="1">
    <location>
        <position position="129"/>
    </location>
</feature>
<feature type="non-terminal residue" evidence="1">
    <location>
        <position position="1"/>
    </location>
</feature>
<evidence type="ECO:0000313" key="1">
    <source>
        <dbReference type="EMBL" id="WAR03419.1"/>
    </source>
</evidence>
<accession>A0ABY7E2I6</accession>
<name>A0ABY7E2I6_MYAAR</name>
<sequence>NGTFRLSKRTRNFETPFTLSLVLVPSESKLKRAGNDISGLSFTNLDQTIDVNSSTEVGSTVFTVETDDDDVNAVSMTSQSTLFQLDTTDNRSVVVMDCLTAGYQEVVSFQATDGISVVTASLTLDVLDN</sequence>
<keyword evidence="2" id="KW-1185">Reference proteome</keyword>
<reference evidence="1" key="1">
    <citation type="submission" date="2022-11" db="EMBL/GenBank/DDBJ databases">
        <title>Centuries of genome instability and evolution in soft-shell clam transmissible cancer (bioRxiv).</title>
        <authorList>
            <person name="Hart S.F.M."/>
            <person name="Yonemitsu M.A."/>
            <person name="Giersch R.M."/>
            <person name="Beal B.F."/>
            <person name="Arriagada G."/>
            <person name="Davis B.W."/>
            <person name="Ostrander E.A."/>
            <person name="Goff S.P."/>
            <person name="Metzger M.J."/>
        </authorList>
    </citation>
    <scope>NUCLEOTIDE SEQUENCE</scope>
    <source>
        <strain evidence="1">MELC-2E11</strain>
        <tissue evidence="1">Siphon/mantle</tissue>
    </source>
</reference>
<dbReference type="EMBL" id="CP111015">
    <property type="protein sequence ID" value="WAR03419.1"/>
    <property type="molecule type" value="Genomic_DNA"/>
</dbReference>
<protein>
    <submittedName>
        <fullName evidence="1">Uncharacterized protein</fullName>
    </submittedName>
</protein>
<gene>
    <name evidence="1" type="ORF">MAR_009977</name>
</gene>
<dbReference type="Proteomes" id="UP001164746">
    <property type="component" value="Chromosome 4"/>
</dbReference>
<evidence type="ECO:0000313" key="2">
    <source>
        <dbReference type="Proteomes" id="UP001164746"/>
    </source>
</evidence>
<organism evidence="1 2">
    <name type="scientific">Mya arenaria</name>
    <name type="common">Soft-shell clam</name>
    <dbReference type="NCBI Taxonomy" id="6604"/>
    <lineage>
        <taxon>Eukaryota</taxon>
        <taxon>Metazoa</taxon>
        <taxon>Spiralia</taxon>
        <taxon>Lophotrochozoa</taxon>
        <taxon>Mollusca</taxon>
        <taxon>Bivalvia</taxon>
        <taxon>Autobranchia</taxon>
        <taxon>Heteroconchia</taxon>
        <taxon>Euheterodonta</taxon>
        <taxon>Imparidentia</taxon>
        <taxon>Neoheterodontei</taxon>
        <taxon>Myida</taxon>
        <taxon>Myoidea</taxon>
        <taxon>Myidae</taxon>
        <taxon>Mya</taxon>
    </lineage>
</organism>
<proteinExistence type="predicted"/>